<feature type="region of interest" description="Disordered" evidence="1">
    <location>
        <begin position="55"/>
        <end position="96"/>
    </location>
</feature>
<reference evidence="2 3" key="1">
    <citation type="submission" date="2015-09" db="EMBL/GenBank/DDBJ databases">
        <title>Trachymyrmex cornetzi WGS genome.</title>
        <authorList>
            <person name="Nygaard S."/>
            <person name="Hu H."/>
            <person name="Boomsma J."/>
            <person name="Zhang G."/>
        </authorList>
    </citation>
    <scope>NUCLEOTIDE SEQUENCE [LARGE SCALE GENOMIC DNA]</scope>
    <source>
        <strain evidence="2">Tcor2-1</strain>
        <tissue evidence="2">Whole body</tissue>
    </source>
</reference>
<evidence type="ECO:0000313" key="2">
    <source>
        <dbReference type="EMBL" id="KYN21615.1"/>
    </source>
</evidence>
<evidence type="ECO:0000256" key="1">
    <source>
        <dbReference type="SAM" id="MobiDB-lite"/>
    </source>
</evidence>
<gene>
    <name evidence="2" type="ORF">ALC57_05991</name>
</gene>
<feature type="region of interest" description="Disordered" evidence="1">
    <location>
        <begin position="1"/>
        <end position="22"/>
    </location>
</feature>
<evidence type="ECO:0000313" key="3">
    <source>
        <dbReference type="Proteomes" id="UP000078492"/>
    </source>
</evidence>
<feature type="compositionally biased region" description="Basic and acidic residues" evidence="1">
    <location>
        <begin position="66"/>
        <end position="96"/>
    </location>
</feature>
<dbReference type="Proteomes" id="UP000078492">
    <property type="component" value="Unassembled WGS sequence"/>
</dbReference>
<dbReference type="EMBL" id="KQ979425">
    <property type="protein sequence ID" value="KYN21615.1"/>
    <property type="molecule type" value="Genomic_DNA"/>
</dbReference>
<feature type="compositionally biased region" description="Basic and acidic residues" evidence="1">
    <location>
        <begin position="1"/>
        <end position="17"/>
    </location>
</feature>
<feature type="non-terminal residue" evidence="2">
    <location>
        <position position="1"/>
    </location>
</feature>
<proteinExistence type="predicted"/>
<keyword evidence="3" id="KW-1185">Reference proteome</keyword>
<name>A0A151J971_9HYME</name>
<organism evidence="2 3">
    <name type="scientific">Trachymyrmex cornetzi</name>
    <dbReference type="NCBI Taxonomy" id="471704"/>
    <lineage>
        <taxon>Eukaryota</taxon>
        <taxon>Metazoa</taxon>
        <taxon>Ecdysozoa</taxon>
        <taxon>Arthropoda</taxon>
        <taxon>Hexapoda</taxon>
        <taxon>Insecta</taxon>
        <taxon>Pterygota</taxon>
        <taxon>Neoptera</taxon>
        <taxon>Endopterygota</taxon>
        <taxon>Hymenoptera</taxon>
        <taxon>Apocrita</taxon>
        <taxon>Aculeata</taxon>
        <taxon>Formicoidea</taxon>
        <taxon>Formicidae</taxon>
        <taxon>Myrmicinae</taxon>
        <taxon>Trachymyrmex</taxon>
    </lineage>
</organism>
<accession>A0A151J971</accession>
<dbReference type="AlphaFoldDB" id="A0A151J971"/>
<protein>
    <submittedName>
        <fullName evidence="2">Uncharacterized protein</fullName>
    </submittedName>
</protein>
<sequence length="96" mass="11364">KNELGKAQESRRGALDRQEEESVIMRRREHGGVQCRCNEDAVSERSNRVRRFRPSYHQENMHRRHVADEGHSVALGKWEKDERRRRGKNESIGKRG</sequence>